<proteinExistence type="predicted"/>
<protein>
    <submittedName>
        <fullName evidence="1">Unannotated protein</fullName>
    </submittedName>
</protein>
<accession>A0A6J7LDG0</accession>
<organism evidence="1">
    <name type="scientific">freshwater metagenome</name>
    <dbReference type="NCBI Taxonomy" id="449393"/>
    <lineage>
        <taxon>unclassified sequences</taxon>
        <taxon>metagenomes</taxon>
        <taxon>ecological metagenomes</taxon>
    </lineage>
</organism>
<dbReference type="SUPFAM" id="SSF55729">
    <property type="entry name" value="Acyl-CoA N-acyltransferases (Nat)"/>
    <property type="match status" value="1"/>
</dbReference>
<dbReference type="EMBL" id="CAFBNF010000382">
    <property type="protein sequence ID" value="CAB4964813.1"/>
    <property type="molecule type" value="Genomic_DNA"/>
</dbReference>
<gene>
    <name evidence="1" type="ORF">UFOPK3773_02305</name>
</gene>
<reference evidence="1" key="1">
    <citation type="submission" date="2020-05" db="EMBL/GenBank/DDBJ databases">
        <authorList>
            <person name="Chiriac C."/>
            <person name="Salcher M."/>
            <person name="Ghai R."/>
            <person name="Kavagutti S V."/>
        </authorList>
    </citation>
    <scope>NUCLEOTIDE SEQUENCE</scope>
</reference>
<evidence type="ECO:0000313" key="1">
    <source>
        <dbReference type="EMBL" id="CAB4964813.1"/>
    </source>
</evidence>
<sequence length="222" mass="24209">MTHGPSEGSGEFGTGWYLRVGPMGTLGDGLWSVRCYLTNDYPDGTTIGPGVDDSAYPEDRVLWRVGVDAQLRRRVSVARWAVEGVPPLWAVEIPDEGGERPGCSLVVFDTDDLPPGTVLTNDEFASIAVDSAQQVAALHWSTDTATIDQIFVSPQLRRQHVGTWVVYVADALHHHHGWPGLMTASGRRTDVAEEAQGRHLHRVDPRTERVVIIDPDTGIAAP</sequence>
<dbReference type="InterPro" id="IPR016181">
    <property type="entry name" value="Acyl_CoA_acyltransferase"/>
</dbReference>
<dbReference type="AlphaFoldDB" id="A0A6J7LDG0"/>
<name>A0A6J7LDG0_9ZZZZ</name>